<feature type="compositionally biased region" description="Basic and acidic residues" evidence="1">
    <location>
        <begin position="146"/>
        <end position="158"/>
    </location>
</feature>
<feature type="region of interest" description="Disordered" evidence="1">
    <location>
        <begin position="1"/>
        <end position="22"/>
    </location>
</feature>
<feature type="region of interest" description="Disordered" evidence="1">
    <location>
        <begin position="37"/>
        <end position="220"/>
    </location>
</feature>
<dbReference type="AlphaFoldDB" id="A0AAF0IHG0"/>
<sequence length="220" mass="22889">MDSHKGTKTTSDPSRYTNPIREGAGFVAADSLAAESVRSGGKFAENKDSAPLSVEGHKSTLANKDTSGATALPPARDAEQRLPDEEHISRPSREQDAASASKSASAHASGSARAPATSTTGGHADIAPSYVEGVLGKGNQKPKGKNLKEGGFDDDPHKNASFTTDIGSREDPGYLAERRFESENAENPQEAALGTGGRVDTGASRKGEQPYGALQPEQEA</sequence>
<feature type="compositionally biased region" description="Basic and acidic residues" evidence="1">
    <location>
        <begin position="167"/>
        <end position="182"/>
    </location>
</feature>
<feature type="compositionally biased region" description="Polar residues" evidence="1">
    <location>
        <begin position="60"/>
        <end position="69"/>
    </location>
</feature>
<accession>A0AAF0IHG0</accession>
<organism evidence="2 3">
    <name type="scientific">Emydomyces testavorans</name>
    <dbReference type="NCBI Taxonomy" id="2070801"/>
    <lineage>
        <taxon>Eukaryota</taxon>
        <taxon>Fungi</taxon>
        <taxon>Dikarya</taxon>
        <taxon>Ascomycota</taxon>
        <taxon>Pezizomycotina</taxon>
        <taxon>Eurotiomycetes</taxon>
        <taxon>Eurotiomycetidae</taxon>
        <taxon>Onygenales</taxon>
        <taxon>Nannizziopsiaceae</taxon>
        <taxon>Emydomyces</taxon>
    </lineage>
</organism>
<reference evidence="2" key="1">
    <citation type="submission" date="2023-03" db="EMBL/GenBank/DDBJ databases">
        <title>Emydomyces testavorans Genome Sequence.</title>
        <authorList>
            <person name="Hoyer L."/>
        </authorList>
    </citation>
    <scope>NUCLEOTIDE SEQUENCE</scope>
    <source>
        <strain evidence="2">16-2883</strain>
    </source>
</reference>
<dbReference type="Proteomes" id="UP001219355">
    <property type="component" value="Chromosome 1"/>
</dbReference>
<gene>
    <name evidence="2" type="ORF">PRK78_002273</name>
</gene>
<name>A0AAF0IHG0_9EURO</name>
<dbReference type="EMBL" id="CP120627">
    <property type="protein sequence ID" value="WEW56818.1"/>
    <property type="molecule type" value="Genomic_DNA"/>
</dbReference>
<feature type="compositionally biased region" description="Basic and acidic residues" evidence="1">
    <location>
        <begin position="76"/>
        <end position="96"/>
    </location>
</feature>
<evidence type="ECO:0000313" key="2">
    <source>
        <dbReference type="EMBL" id="WEW56818.1"/>
    </source>
</evidence>
<evidence type="ECO:0000256" key="1">
    <source>
        <dbReference type="SAM" id="MobiDB-lite"/>
    </source>
</evidence>
<feature type="compositionally biased region" description="Low complexity" evidence="1">
    <location>
        <begin position="97"/>
        <end position="116"/>
    </location>
</feature>
<protein>
    <submittedName>
        <fullName evidence="2">Uncharacterized protein</fullName>
    </submittedName>
</protein>
<feature type="compositionally biased region" description="Polar residues" evidence="1">
    <location>
        <begin position="8"/>
        <end position="17"/>
    </location>
</feature>
<proteinExistence type="predicted"/>
<evidence type="ECO:0000313" key="3">
    <source>
        <dbReference type="Proteomes" id="UP001219355"/>
    </source>
</evidence>
<keyword evidence="3" id="KW-1185">Reference proteome</keyword>